<dbReference type="Proteomes" id="UP000265520">
    <property type="component" value="Unassembled WGS sequence"/>
</dbReference>
<organism evidence="1 2">
    <name type="scientific">Trifolium medium</name>
    <dbReference type="NCBI Taxonomy" id="97028"/>
    <lineage>
        <taxon>Eukaryota</taxon>
        <taxon>Viridiplantae</taxon>
        <taxon>Streptophyta</taxon>
        <taxon>Embryophyta</taxon>
        <taxon>Tracheophyta</taxon>
        <taxon>Spermatophyta</taxon>
        <taxon>Magnoliopsida</taxon>
        <taxon>eudicotyledons</taxon>
        <taxon>Gunneridae</taxon>
        <taxon>Pentapetalae</taxon>
        <taxon>rosids</taxon>
        <taxon>fabids</taxon>
        <taxon>Fabales</taxon>
        <taxon>Fabaceae</taxon>
        <taxon>Papilionoideae</taxon>
        <taxon>50 kb inversion clade</taxon>
        <taxon>NPAAA clade</taxon>
        <taxon>Hologalegina</taxon>
        <taxon>IRL clade</taxon>
        <taxon>Trifolieae</taxon>
        <taxon>Trifolium</taxon>
    </lineage>
</organism>
<sequence>MLNGSNYKKWKKGMNFALGITDLDIALREDKPVITATSTSEQKEHLAKWERADRLSLIAIKRTISEHLLGGLPEECT</sequence>
<accession>A0A392TNF0</accession>
<dbReference type="AlphaFoldDB" id="A0A392TNF0"/>
<evidence type="ECO:0000313" key="2">
    <source>
        <dbReference type="Proteomes" id="UP000265520"/>
    </source>
</evidence>
<keyword evidence="2" id="KW-1185">Reference proteome</keyword>
<proteinExistence type="predicted"/>
<reference evidence="1 2" key="1">
    <citation type="journal article" date="2018" name="Front. Plant Sci.">
        <title>Red Clover (Trifolium pratense) and Zigzag Clover (T. medium) - A Picture of Genomic Similarities and Differences.</title>
        <authorList>
            <person name="Dluhosova J."/>
            <person name="Istvanek J."/>
            <person name="Nedelnik J."/>
            <person name="Repkova J."/>
        </authorList>
    </citation>
    <scope>NUCLEOTIDE SEQUENCE [LARGE SCALE GENOMIC DNA]</scope>
    <source>
        <strain evidence="2">cv. 10/8</strain>
        <tissue evidence="1">Leaf</tissue>
    </source>
</reference>
<evidence type="ECO:0000313" key="1">
    <source>
        <dbReference type="EMBL" id="MCI62164.1"/>
    </source>
</evidence>
<evidence type="ECO:0008006" key="3">
    <source>
        <dbReference type="Google" id="ProtNLM"/>
    </source>
</evidence>
<feature type="non-terminal residue" evidence="1">
    <location>
        <position position="77"/>
    </location>
</feature>
<protein>
    <recommendedName>
        <fullName evidence="3">Retrotransposon Copia-like N-terminal domain-containing protein</fullName>
    </recommendedName>
</protein>
<dbReference type="EMBL" id="LXQA010614198">
    <property type="protein sequence ID" value="MCI62164.1"/>
    <property type="molecule type" value="Genomic_DNA"/>
</dbReference>
<name>A0A392TNF0_9FABA</name>
<comment type="caution">
    <text evidence="1">The sequence shown here is derived from an EMBL/GenBank/DDBJ whole genome shotgun (WGS) entry which is preliminary data.</text>
</comment>